<protein>
    <submittedName>
        <fullName evidence="2">Putative secreted protein</fullName>
    </submittedName>
</protein>
<feature type="transmembrane region" description="Helical" evidence="1">
    <location>
        <begin position="12"/>
        <end position="30"/>
    </location>
</feature>
<dbReference type="EMBL" id="GGFL01010292">
    <property type="protein sequence ID" value="MBW74470.1"/>
    <property type="molecule type" value="Transcribed_RNA"/>
</dbReference>
<proteinExistence type="predicted"/>
<keyword evidence="1" id="KW-0812">Transmembrane</keyword>
<name>A0A2M4DA66_ANODA</name>
<dbReference type="AlphaFoldDB" id="A0A2M4DA66"/>
<organism evidence="2">
    <name type="scientific">Anopheles darlingi</name>
    <name type="common">Mosquito</name>
    <dbReference type="NCBI Taxonomy" id="43151"/>
    <lineage>
        <taxon>Eukaryota</taxon>
        <taxon>Metazoa</taxon>
        <taxon>Ecdysozoa</taxon>
        <taxon>Arthropoda</taxon>
        <taxon>Hexapoda</taxon>
        <taxon>Insecta</taxon>
        <taxon>Pterygota</taxon>
        <taxon>Neoptera</taxon>
        <taxon>Endopterygota</taxon>
        <taxon>Diptera</taxon>
        <taxon>Nematocera</taxon>
        <taxon>Culicoidea</taxon>
        <taxon>Culicidae</taxon>
        <taxon>Anophelinae</taxon>
        <taxon>Anopheles</taxon>
    </lineage>
</organism>
<sequence length="72" mass="8817">MEPFGNILSKTLPYFILFLSILNWRSVFCLRKMMMPTNSRQQLRRRRFGVIPKLLKRFCERILLKLKHILKH</sequence>
<evidence type="ECO:0000313" key="2">
    <source>
        <dbReference type="EMBL" id="MBW74470.1"/>
    </source>
</evidence>
<keyword evidence="1" id="KW-0472">Membrane</keyword>
<reference evidence="2" key="1">
    <citation type="submission" date="2018-01" db="EMBL/GenBank/DDBJ databases">
        <title>An insight into the sialome of Amazonian anophelines.</title>
        <authorList>
            <person name="Ribeiro J.M."/>
            <person name="Scarpassa V."/>
            <person name="Calvo E."/>
        </authorList>
    </citation>
    <scope>NUCLEOTIDE SEQUENCE</scope>
</reference>
<evidence type="ECO:0000256" key="1">
    <source>
        <dbReference type="SAM" id="Phobius"/>
    </source>
</evidence>
<keyword evidence="1" id="KW-1133">Transmembrane helix</keyword>
<accession>A0A2M4DA66</accession>